<evidence type="ECO:0000313" key="2">
    <source>
        <dbReference type="Proteomes" id="UP001642540"/>
    </source>
</evidence>
<dbReference type="EMBL" id="CAXLJM020000090">
    <property type="protein sequence ID" value="CAL8131858.1"/>
    <property type="molecule type" value="Genomic_DNA"/>
</dbReference>
<name>A0ABP1RP20_9HEXA</name>
<organism evidence="1 2">
    <name type="scientific">Orchesella dallaii</name>
    <dbReference type="NCBI Taxonomy" id="48710"/>
    <lineage>
        <taxon>Eukaryota</taxon>
        <taxon>Metazoa</taxon>
        <taxon>Ecdysozoa</taxon>
        <taxon>Arthropoda</taxon>
        <taxon>Hexapoda</taxon>
        <taxon>Collembola</taxon>
        <taxon>Entomobryomorpha</taxon>
        <taxon>Entomobryoidea</taxon>
        <taxon>Orchesellidae</taxon>
        <taxon>Orchesellinae</taxon>
        <taxon>Orchesella</taxon>
    </lineage>
</organism>
<accession>A0ABP1RP20</accession>
<proteinExistence type="predicted"/>
<evidence type="ECO:0000313" key="1">
    <source>
        <dbReference type="EMBL" id="CAL8131858.1"/>
    </source>
</evidence>
<comment type="caution">
    <text evidence="1">The sequence shown here is derived from an EMBL/GenBank/DDBJ whole genome shotgun (WGS) entry which is preliminary data.</text>
</comment>
<reference evidence="1 2" key="1">
    <citation type="submission" date="2024-08" db="EMBL/GenBank/DDBJ databases">
        <authorList>
            <person name="Cucini C."/>
            <person name="Frati F."/>
        </authorList>
    </citation>
    <scope>NUCLEOTIDE SEQUENCE [LARGE SCALE GENOMIC DNA]</scope>
</reference>
<keyword evidence="2" id="KW-1185">Reference proteome</keyword>
<sequence length="116" mass="13024">MSFSSKFKLHDVNPVEPYEVDHLIEVSYRIPHVCPFVVPSNLSFQPLPAPKSPHLKTLEEKPYLIKPTNTAKVNGAQIEAVLQAKSRFSDPPVDGFNRGFTLGIIQALKKPGHWCF</sequence>
<dbReference type="Proteomes" id="UP001642540">
    <property type="component" value="Unassembled WGS sequence"/>
</dbReference>
<gene>
    <name evidence="1" type="ORF">ODALV1_LOCUS24359</name>
</gene>
<protein>
    <submittedName>
        <fullName evidence="1">Uncharacterized protein</fullName>
    </submittedName>
</protein>